<evidence type="ECO:0000256" key="2">
    <source>
        <dbReference type="ARBA" id="ARBA00023002"/>
    </source>
</evidence>
<dbReference type="CDD" id="cd07087">
    <property type="entry name" value="ALDH_F3-13-14_CALDH-like"/>
    <property type="match status" value="1"/>
</dbReference>
<evidence type="ECO:0000313" key="7">
    <source>
        <dbReference type="Proteomes" id="UP000604083"/>
    </source>
</evidence>
<gene>
    <name evidence="6" type="ORF">JIN78_15925</name>
</gene>
<accession>A0A934RTV2</accession>
<dbReference type="Gene3D" id="3.40.605.10">
    <property type="entry name" value="Aldehyde Dehydrogenase, Chain A, domain 1"/>
    <property type="match status" value="1"/>
</dbReference>
<evidence type="ECO:0000256" key="4">
    <source>
        <dbReference type="PIRSR" id="PIRSR036492-1"/>
    </source>
</evidence>
<dbReference type="SUPFAM" id="SSF53720">
    <property type="entry name" value="ALDH-like"/>
    <property type="match status" value="1"/>
</dbReference>
<feature type="domain" description="Aldehyde dehydrogenase" evidence="5">
    <location>
        <begin position="7"/>
        <end position="425"/>
    </location>
</feature>
<sequence>MTETPPAQQEQLIAEQQAFFRAGRTRSLDDRLAILTRFETVLRDHQEELLRVLAADLGKPTLEAFLSEYHFVLQEIRLMRKCLRRWLQPRSFSSPLYFWPCRNEVRREPHGNTLLIAPWNYPVQLALGPLLGAVAAGNTVILKPSEEAPATAAFLERVLAEIFPPGWVAVVQGGKEVTHSLLQHRFDFLFFTGSSRVGRIVAGQAARHLTPHVLELGGKCPCVVDGSADLTMAAKRILTGKLFNAGQTCFAPDFVAVEEAVAGELQDELTEWLTRLPWEKELARIVNRKHYERLQGLLKGNEIGKGCDQPDELGMAPRLVPGAQWGDDCMKEEIFGPILPLVSYRDESELYARLSSYPEPLALYCFSKDKGFVERLVREVPSGGVCVNDVGKQASNPNGSFGGKGESGYGRYRGEASVRAFTYERTYSRRYFFPDPFASLPPRDKQTRLLRKWLK</sequence>
<dbReference type="Gene3D" id="3.40.309.10">
    <property type="entry name" value="Aldehyde Dehydrogenase, Chain A, domain 2"/>
    <property type="match status" value="1"/>
</dbReference>
<dbReference type="PANTHER" id="PTHR43570">
    <property type="entry name" value="ALDEHYDE DEHYDROGENASE"/>
    <property type="match status" value="1"/>
</dbReference>
<dbReference type="AlphaFoldDB" id="A0A934RTV2"/>
<feature type="active site" evidence="4">
    <location>
        <position position="249"/>
    </location>
</feature>
<dbReference type="PIRSF" id="PIRSF036492">
    <property type="entry name" value="ALDH"/>
    <property type="match status" value="1"/>
</dbReference>
<comment type="similarity">
    <text evidence="1 3">Belongs to the aldehyde dehydrogenase family.</text>
</comment>
<dbReference type="Proteomes" id="UP000604083">
    <property type="component" value="Unassembled WGS sequence"/>
</dbReference>
<dbReference type="GO" id="GO:0006081">
    <property type="term" value="P:aldehyde metabolic process"/>
    <property type="evidence" value="ECO:0007669"/>
    <property type="project" value="InterPro"/>
</dbReference>
<reference evidence="6" key="1">
    <citation type="submission" date="2021-01" db="EMBL/GenBank/DDBJ databases">
        <title>Modified the classification status of verrucomicrobia.</title>
        <authorList>
            <person name="Feng X."/>
        </authorList>
    </citation>
    <scope>NUCLEOTIDE SEQUENCE</scope>
    <source>
        <strain evidence="6">KCTC 12986</strain>
    </source>
</reference>
<protein>
    <recommendedName>
        <fullName evidence="3">Aldehyde dehydrogenase</fullName>
    </recommendedName>
</protein>
<name>A0A934RTV2_9BACT</name>
<dbReference type="GO" id="GO:0004029">
    <property type="term" value="F:aldehyde dehydrogenase (NAD+) activity"/>
    <property type="evidence" value="ECO:0007669"/>
    <property type="project" value="TreeGrafter"/>
</dbReference>
<keyword evidence="2 3" id="KW-0560">Oxidoreductase</keyword>
<proteinExistence type="inferred from homology"/>
<evidence type="ECO:0000256" key="3">
    <source>
        <dbReference type="PIRNR" id="PIRNR036492"/>
    </source>
</evidence>
<dbReference type="Pfam" id="PF00171">
    <property type="entry name" value="Aldedh"/>
    <property type="match status" value="1"/>
</dbReference>
<dbReference type="InterPro" id="IPR016161">
    <property type="entry name" value="Ald_DH/histidinol_DH"/>
</dbReference>
<comment type="caution">
    <text evidence="6">The sequence shown here is derived from an EMBL/GenBank/DDBJ whole genome shotgun (WGS) entry which is preliminary data.</text>
</comment>
<dbReference type="EMBL" id="JAENIO010000061">
    <property type="protein sequence ID" value="MBK1835556.1"/>
    <property type="molecule type" value="Genomic_DNA"/>
</dbReference>
<evidence type="ECO:0000313" key="6">
    <source>
        <dbReference type="EMBL" id="MBK1835556.1"/>
    </source>
</evidence>
<keyword evidence="7" id="KW-1185">Reference proteome</keyword>
<dbReference type="InterPro" id="IPR012394">
    <property type="entry name" value="Aldehyde_DH_NAD(P)"/>
</dbReference>
<feature type="active site" evidence="4">
    <location>
        <position position="215"/>
    </location>
</feature>
<dbReference type="InterPro" id="IPR015590">
    <property type="entry name" value="Aldehyde_DH_dom"/>
</dbReference>
<evidence type="ECO:0000259" key="5">
    <source>
        <dbReference type="Pfam" id="PF00171"/>
    </source>
</evidence>
<organism evidence="6 7">
    <name type="scientific">Roseibacillus ishigakijimensis</name>
    <dbReference type="NCBI Taxonomy" id="454146"/>
    <lineage>
        <taxon>Bacteria</taxon>
        <taxon>Pseudomonadati</taxon>
        <taxon>Verrucomicrobiota</taxon>
        <taxon>Verrucomicrobiia</taxon>
        <taxon>Verrucomicrobiales</taxon>
        <taxon>Verrucomicrobiaceae</taxon>
        <taxon>Roseibacillus</taxon>
    </lineage>
</organism>
<dbReference type="InterPro" id="IPR016163">
    <property type="entry name" value="Ald_DH_C"/>
</dbReference>
<dbReference type="RefSeq" id="WP_377173687.1">
    <property type="nucleotide sequence ID" value="NZ_JBHUJA010000001.1"/>
</dbReference>
<dbReference type="PANTHER" id="PTHR43570:SF16">
    <property type="entry name" value="ALDEHYDE DEHYDROGENASE TYPE III, ISOFORM Q"/>
    <property type="match status" value="1"/>
</dbReference>
<dbReference type="GO" id="GO:0005737">
    <property type="term" value="C:cytoplasm"/>
    <property type="evidence" value="ECO:0007669"/>
    <property type="project" value="TreeGrafter"/>
</dbReference>
<dbReference type="InterPro" id="IPR016162">
    <property type="entry name" value="Ald_DH_N"/>
</dbReference>
<evidence type="ECO:0000256" key="1">
    <source>
        <dbReference type="ARBA" id="ARBA00009986"/>
    </source>
</evidence>